<name>A0A3B0SIW6_9ZZZZ</name>
<accession>A0A3B0SIW6</accession>
<protein>
    <recommendedName>
        <fullName evidence="2">NlpC/P60 domain-containing protein</fullName>
    </recommendedName>
</protein>
<evidence type="ECO:0000313" key="1">
    <source>
        <dbReference type="EMBL" id="VAW00739.1"/>
    </source>
</evidence>
<reference evidence="1" key="1">
    <citation type="submission" date="2018-06" db="EMBL/GenBank/DDBJ databases">
        <authorList>
            <person name="Zhirakovskaya E."/>
        </authorList>
    </citation>
    <scope>NUCLEOTIDE SEQUENCE</scope>
</reference>
<dbReference type="SUPFAM" id="SSF54001">
    <property type="entry name" value="Cysteine proteinases"/>
    <property type="match status" value="1"/>
</dbReference>
<proteinExistence type="predicted"/>
<evidence type="ECO:0008006" key="2">
    <source>
        <dbReference type="Google" id="ProtNLM"/>
    </source>
</evidence>
<sequence length="130" mass="13652">MADQARKLCGSGFRLHGRSAEHGFDCIGLASECLSAAGLDVDIPSGYSIRGGDVQEIAKVMELAGFEKLPAHAIPVAGDIVLVKPGPVQLHLMVKVDGGFVHAHASLGKVALSPGPSPWPIVSTYRLREE</sequence>
<dbReference type="InterPro" id="IPR038765">
    <property type="entry name" value="Papain-like_cys_pep_sf"/>
</dbReference>
<gene>
    <name evidence="1" type="ORF">MNBD_ALPHA04-1493</name>
</gene>
<dbReference type="Gene3D" id="3.90.1720.10">
    <property type="entry name" value="endopeptidase domain like (from Nostoc punctiforme)"/>
    <property type="match status" value="1"/>
</dbReference>
<dbReference type="AlphaFoldDB" id="A0A3B0SIW6"/>
<organism evidence="1">
    <name type="scientific">hydrothermal vent metagenome</name>
    <dbReference type="NCBI Taxonomy" id="652676"/>
    <lineage>
        <taxon>unclassified sequences</taxon>
        <taxon>metagenomes</taxon>
        <taxon>ecological metagenomes</taxon>
    </lineage>
</organism>
<dbReference type="EMBL" id="UOEF01000310">
    <property type="protein sequence ID" value="VAW00739.1"/>
    <property type="molecule type" value="Genomic_DNA"/>
</dbReference>